<dbReference type="FunFam" id="3.90.740.10:FF:000005">
    <property type="entry name" value="Valine--tRNA ligase, mitochondrial"/>
    <property type="match status" value="1"/>
</dbReference>
<comment type="similarity">
    <text evidence="9 10">Belongs to the class-I aminoacyl-tRNA synthetase family. ValS type 1 subfamily.</text>
</comment>
<dbReference type="InterPro" id="IPR001412">
    <property type="entry name" value="aa-tRNA-synth_I_CS"/>
</dbReference>
<dbReference type="CDD" id="cd00817">
    <property type="entry name" value="ValRS_core"/>
    <property type="match status" value="1"/>
</dbReference>
<reference evidence="14" key="1">
    <citation type="submission" date="2020-11" db="EMBL/GenBank/DDBJ databases">
        <title>Azospira inquinata sp. nov.</title>
        <authorList>
            <person name="Moe W.M."/>
            <person name="Mikes M.C."/>
        </authorList>
    </citation>
    <scope>NUCLEOTIDE SEQUENCE</scope>
    <source>
        <strain evidence="14">Azo-3</strain>
    </source>
</reference>
<evidence type="ECO:0000256" key="7">
    <source>
        <dbReference type="ARBA" id="ARBA00023146"/>
    </source>
</evidence>
<dbReference type="InterPro" id="IPR019499">
    <property type="entry name" value="Val-tRNA_synth_tRNA-bd"/>
</dbReference>
<evidence type="ECO:0000256" key="5">
    <source>
        <dbReference type="ARBA" id="ARBA00022917"/>
    </source>
</evidence>
<dbReference type="EMBL" id="CP064782">
    <property type="protein sequence ID" value="QWT49640.1"/>
    <property type="molecule type" value="Genomic_DNA"/>
</dbReference>
<evidence type="ECO:0000313" key="15">
    <source>
        <dbReference type="Proteomes" id="UP000683428"/>
    </source>
</evidence>
<comment type="domain">
    <text evidence="10">The C-terminal coiled-coil domain is crucial for aminoacylation activity.</text>
</comment>
<keyword evidence="4 10" id="KW-0067">ATP-binding</keyword>
<dbReference type="RefSeq" id="WP_216126227.1">
    <property type="nucleotide sequence ID" value="NZ_CP064782.1"/>
</dbReference>
<dbReference type="InterPro" id="IPR033705">
    <property type="entry name" value="Anticodon_Ia_Val"/>
</dbReference>
<comment type="subunit">
    <text evidence="10">Monomer.</text>
</comment>
<keyword evidence="5 10" id="KW-0648">Protein biosynthesis</keyword>
<dbReference type="InterPro" id="IPR002303">
    <property type="entry name" value="Valyl-tRNA_ligase"/>
</dbReference>
<feature type="domain" description="Aminoacyl-tRNA synthetase class Ia" evidence="11">
    <location>
        <begin position="16"/>
        <end position="617"/>
    </location>
</feature>
<evidence type="ECO:0000256" key="2">
    <source>
        <dbReference type="ARBA" id="ARBA00022598"/>
    </source>
</evidence>
<dbReference type="FunFam" id="1.10.730.10:FF:000009">
    <property type="entry name" value="Valine--tRNA ligase, mitochondrial"/>
    <property type="match status" value="1"/>
</dbReference>
<keyword evidence="3 10" id="KW-0547">Nucleotide-binding</keyword>
<dbReference type="InterPro" id="IPR002300">
    <property type="entry name" value="aa-tRNA-synth_Ia"/>
</dbReference>
<dbReference type="KEGG" id="aiq:Azoinq_03240"/>
<feature type="domain" description="Valyl-tRNA synthetase tRNA-binding arm" evidence="13">
    <location>
        <begin position="878"/>
        <end position="943"/>
    </location>
</feature>
<evidence type="ECO:0000256" key="3">
    <source>
        <dbReference type="ARBA" id="ARBA00022741"/>
    </source>
</evidence>
<evidence type="ECO:0000256" key="8">
    <source>
        <dbReference type="ARBA" id="ARBA00047552"/>
    </source>
</evidence>
<dbReference type="Pfam" id="PF00133">
    <property type="entry name" value="tRNA-synt_1"/>
    <property type="match status" value="1"/>
</dbReference>
<dbReference type="PANTHER" id="PTHR11946:SF93">
    <property type="entry name" value="VALINE--TRNA LIGASE, CHLOROPLASTIC_MITOCHONDRIAL 2"/>
    <property type="match status" value="1"/>
</dbReference>
<dbReference type="CDD" id="cd07962">
    <property type="entry name" value="Anticodon_Ia_Val"/>
    <property type="match status" value="1"/>
</dbReference>
<dbReference type="HAMAP" id="MF_02004">
    <property type="entry name" value="Val_tRNA_synth_type1"/>
    <property type="match status" value="1"/>
</dbReference>
<accession>A0A975SPL7</accession>
<feature type="short sequence motif" description="'HIGH' region" evidence="10">
    <location>
        <begin position="45"/>
        <end position="55"/>
    </location>
</feature>
<evidence type="ECO:0000259" key="12">
    <source>
        <dbReference type="Pfam" id="PF08264"/>
    </source>
</evidence>
<evidence type="ECO:0000256" key="1">
    <source>
        <dbReference type="ARBA" id="ARBA00022490"/>
    </source>
</evidence>
<dbReference type="NCBIfam" id="TIGR00422">
    <property type="entry name" value="valS"/>
    <property type="match status" value="1"/>
</dbReference>
<evidence type="ECO:0000256" key="6">
    <source>
        <dbReference type="ARBA" id="ARBA00023054"/>
    </source>
</evidence>
<dbReference type="Pfam" id="PF10458">
    <property type="entry name" value="Val_tRNA-synt_C"/>
    <property type="match status" value="1"/>
</dbReference>
<evidence type="ECO:0000256" key="9">
    <source>
        <dbReference type="ARBA" id="ARBA00060830"/>
    </source>
</evidence>
<feature type="binding site" evidence="10">
    <location>
        <position position="543"/>
    </location>
    <ligand>
        <name>ATP</name>
        <dbReference type="ChEBI" id="CHEBI:30616"/>
    </ligand>
</feature>
<comment type="catalytic activity">
    <reaction evidence="8 10">
        <text>tRNA(Val) + L-valine + ATP = L-valyl-tRNA(Val) + AMP + diphosphate</text>
        <dbReference type="Rhea" id="RHEA:10704"/>
        <dbReference type="Rhea" id="RHEA-COMP:9672"/>
        <dbReference type="Rhea" id="RHEA-COMP:9708"/>
        <dbReference type="ChEBI" id="CHEBI:30616"/>
        <dbReference type="ChEBI" id="CHEBI:33019"/>
        <dbReference type="ChEBI" id="CHEBI:57762"/>
        <dbReference type="ChEBI" id="CHEBI:78442"/>
        <dbReference type="ChEBI" id="CHEBI:78537"/>
        <dbReference type="ChEBI" id="CHEBI:456215"/>
        <dbReference type="EC" id="6.1.1.9"/>
    </reaction>
</comment>
<feature type="coiled-coil region" evidence="10">
    <location>
        <begin position="883"/>
        <end position="910"/>
    </location>
</feature>
<protein>
    <recommendedName>
        <fullName evidence="10">Valine--tRNA ligase</fullName>
        <ecNumber evidence="10">6.1.1.9</ecNumber>
    </recommendedName>
    <alternativeName>
        <fullName evidence="10">Valyl-tRNA synthetase</fullName>
        <shortName evidence="10">ValRS</shortName>
    </alternativeName>
</protein>
<dbReference type="Pfam" id="PF08264">
    <property type="entry name" value="Anticodon_1"/>
    <property type="match status" value="1"/>
</dbReference>
<comment type="domain">
    <text evidence="10">ValRS has two distinct active sites: one for aminoacylation and one for editing. The misactivated threonine is translocated from the active site to the editing site.</text>
</comment>
<dbReference type="FunFam" id="1.10.287.380:FF:000001">
    <property type="entry name" value="Valine--tRNA ligase"/>
    <property type="match status" value="1"/>
</dbReference>
<dbReference type="PANTHER" id="PTHR11946">
    <property type="entry name" value="VALYL-TRNA SYNTHETASES"/>
    <property type="match status" value="1"/>
</dbReference>
<dbReference type="GO" id="GO:0004832">
    <property type="term" value="F:valine-tRNA ligase activity"/>
    <property type="evidence" value="ECO:0007669"/>
    <property type="project" value="UniProtKB-UniRule"/>
</dbReference>
<dbReference type="PROSITE" id="PS00178">
    <property type="entry name" value="AA_TRNA_LIGASE_I"/>
    <property type="match status" value="1"/>
</dbReference>
<keyword evidence="1 10" id="KW-0963">Cytoplasm</keyword>
<dbReference type="FunFam" id="3.40.50.620:FF:000020">
    <property type="entry name" value="Valine--tRNA ligase, mitochondrial"/>
    <property type="match status" value="1"/>
</dbReference>
<dbReference type="Proteomes" id="UP000683428">
    <property type="component" value="Chromosome"/>
</dbReference>
<evidence type="ECO:0000259" key="11">
    <source>
        <dbReference type="Pfam" id="PF00133"/>
    </source>
</evidence>
<feature type="domain" description="Methionyl/Valyl/Leucyl/Isoleucyl-tRNA synthetase anticodon-binding" evidence="12">
    <location>
        <begin position="673"/>
        <end position="823"/>
    </location>
</feature>
<dbReference type="AlphaFoldDB" id="A0A975SPL7"/>
<proteinExistence type="inferred from homology"/>
<dbReference type="EC" id="6.1.1.9" evidence="10"/>
<dbReference type="NCBIfam" id="NF004349">
    <property type="entry name" value="PRK05729.1"/>
    <property type="match status" value="1"/>
</dbReference>
<name>A0A975SPL7_9RHOO</name>
<keyword evidence="7 10" id="KW-0030">Aminoacyl-tRNA synthetase</keyword>
<sequence>MELAKSFEPAAIERHWYPLWEERNYFAAGLDTSNPNAFCILLPPPNVTGTLHMGHGFNQTLMDALTRYHRMKGDNTLWQPGTDHAGIATQIVVERQLDKEGISRHDLGREKFLERVWQWKEYSGGSITKQMRRLGTSPDWKRERFTMDAGLNKIVTETFVRLYKEGLIYRGKRLVNWDPKLHTAVSDLEVVSEEEDGFLWHIRYPLADGSGSLTVATTRPETMLGDTAVMVHPEDERYQHLIGKTIKLPLTDREIPIIADAYVDMAFGTGCVKVTPAHDFNDYAVGQRHHLPMISVLTLDGHINDQVPEKYQGLDRFEARKVIVADLEAMGILEKVEKHKLKVPRGDRTGVVIEPMLTDQWFVAMSKPGANGASITQQALDVVASGEIKFYPENWVNTYNQWLNNIQDWCISRQLWWGHQIPAWYGENGEVFVAHNEAEAQAQADKLGYAGPLMRDPDVLDTWFSSALWPFSTLDWTPDYPAQSNPALDLYLPSSVLVTGFDIIFFWVARMVMMTKHITGKIPFKHVYVHGLIRDSEGQKMSKSKGNVLDPIDLIDGIGIEDLVKKRTFGLMNPKQAAQIEKKTRKEFPEGIPSFGTDALRFTFASLASPGRDIKFDLNRCEGYRNFCNKLWNATRFVLMNVEGQDLALEHQQTGPGCSGGAGSEKLDFSFADRWIVSQLQRLEQDLAQYFTDYRFDLAAQALYRYVWDEFCDWYLEIAKVQINGGSDAQARATRRTLVRVLEVILRLAHPFIPFITEELWQAVAPIAGKKDQESVMLCAYPQANPDKLDPDSEARVAQLKELVGACRNLRGEMNLSPAQKVPLIAAGDAAALECFAPYLAALAKLSEVQIVSDMPKDALAPVAVAGEIRLMLKIEIDVAAEKDRLSKEIAKLQGEIAKAKAKLDNASFVARAPSAVVEQEKKRLADFSATLEKLQPQLDKLAQA</sequence>
<keyword evidence="6 10" id="KW-0175">Coiled coil</keyword>
<gene>
    <name evidence="10" type="primary">valS</name>
    <name evidence="14" type="ORF">Azoinq_03240</name>
</gene>
<dbReference type="GO" id="GO:0005524">
    <property type="term" value="F:ATP binding"/>
    <property type="evidence" value="ECO:0007669"/>
    <property type="project" value="UniProtKB-UniRule"/>
</dbReference>
<comment type="subcellular location">
    <subcellularLocation>
        <location evidence="10">Cytoplasm</location>
    </subcellularLocation>
</comment>
<dbReference type="GO" id="GO:0005829">
    <property type="term" value="C:cytosol"/>
    <property type="evidence" value="ECO:0007669"/>
    <property type="project" value="TreeGrafter"/>
</dbReference>
<organism evidence="14 15">
    <name type="scientific">Azospira inquinata</name>
    <dbReference type="NCBI Taxonomy" id="2785627"/>
    <lineage>
        <taxon>Bacteria</taxon>
        <taxon>Pseudomonadati</taxon>
        <taxon>Pseudomonadota</taxon>
        <taxon>Betaproteobacteria</taxon>
        <taxon>Rhodocyclales</taxon>
        <taxon>Rhodocyclaceae</taxon>
        <taxon>Azospira</taxon>
    </lineage>
</organism>
<dbReference type="GO" id="GO:0006438">
    <property type="term" value="P:valyl-tRNA aminoacylation"/>
    <property type="evidence" value="ECO:0007669"/>
    <property type="project" value="UniProtKB-UniRule"/>
</dbReference>
<evidence type="ECO:0000259" key="13">
    <source>
        <dbReference type="Pfam" id="PF10458"/>
    </source>
</evidence>
<keyword evidence="2 10" id="KW-0436">Ligase</keyword>
<evidence type="ECO:0000256" key="10">
    <source>
        <dbReference type="HAMAP-Rule" id="MF_02004"/>
    </source>
</evidence>
<comment type="function">
    <text evidence="10">Catalyzes the attachment of valine to tRNA(Val). As ValRS can inadvertently accommodate and process structurally similar amino acids such as threonine, to avoid such errors, it has a 'posttransfer' editing activity that hydrolyzes mischarged Thr-tRNA(Val) in a tRNA-dependent manner.</text>
</comment>
<evidence type="ECO:0000256" key="4">
    <source>
        <dbReference type="ARBA" id="ARBA00022840"/>
    </source>
</evidence>
<keyword evidence="15" id="KW-1185">Reference proteome</keyword>
<dbReference type="InterPro" id="IPR013155">
    <property type="entry name" value="M/V/L/I-tRNA-synth_anticd-bd"/>
</dbReference>
<evidence type="ECO:0000313" key="14">
    <source>
        <dbReference type="EMBL" id="QWT49640.1"/>
    </source>
</evidence>
<feature type="short sequence motif" description="'KMSKS' region" evidence="10">
    <location>
        <begin position="540"/>
        <end position="544"/>
    </location>
</feature>